<keyword evidence="3" id="KW-0812">Transmembrane</keyword>
<keyword evidence="3" id="KW-0472">Membrane</keyword>
<dbReference type="Pfam" id="PF00892">
    <property type="entry name" value="EamA"/>
    <property type="match status" value="2"/>
</dbReference>
<feature type="transmembrane region" description="Helical" evidence="3">
    <location>
        <begin position="260"/>
        <end position="281"/>
    </location>
</feature>
<feature type="domain" description="EamA" evidence="4">
    <location>
        <begin position="5"/>
        <end position="133"/>
    </location>
</feature>
<name>A0ABS6FE67_9FIRM</name>
<evidence type="ECO:0000259" key="4">
    <source>
        <dbReference type="Pfam" id="PF00892"/>
    </source>
</evidence>
<keyword evidence="3" id="KW-1133">Transmembrane helix</keyword>
<comment type="caution">
    <text evidence="5">The sequence shown here is derived from an EMBL/GenBank/DDBJ whole genome shotgun (WGS) entry which is preliminary data.</text>
</comment>
<accession>A0ABS6FE67</accession>
<dbReference type="PANTHER" id="PTHR22911">
    <property type="entry name" value="ACYL-MALONYL CONDENSING ENZYME-RELATED"/>
    <property type="match status" value="1"/>
</dbReference>
<proteinExistence type="inferred from homology"/>
<dbReference type="PANTHER" id="PTHR22911:SF76">
    <property type="entry name" value="EAMA DOMAIN-CONTAINING PROTEIN"/>
    <property type="match status" value="1"/>
</dbReference>
<feature type="transmembrane region" description="Helical" evidence="3">
    <location>
        <begin position="88"/>
        <end position="110"/>
    </location>
</feature>
<evidence type="ECO:0000256" key="2">
    <source>
        <dbReference type="SAM" id="MobiDB-lite"/>
    </source>
</evidence>
<feature type="transmembrane region" description="Helical" evidence="3">
    <location>
        <begin position="117"/>
        <end position="134"/>
    </location>
</feature>
<sequence>MKKLIVLLGVAGVSVSALLVRYSTAPSLTIVAYRMAFATLLLMPWAGVFHRDELRSIGRRRLLLCGVSGLFLGLHFFAYFSSLQYTSIASSVVLVDTEVFWVAGLMFLLTGERVGKWGALGIALAFAGSVVVVLCEGAGGSVKGDLIALAGAAFMAVYTVIGRLVRREMSTTLYTALVYGAGFLTAAAMALATGVPLSGWGGENLWIGLGLAVFCTLLGHSVFSWGLKYEKAAYISTVKFLEPVFASVWGVLFLREIPPLPTVLGALVILAGVALCAWDGGTDRRPPEKSMGGRRCQTGKKGV</sequence>
<reference evidence="5 6" key="1">
    <citation type="submission" date="2021-06" db="EMBL/GenBank/DDBJ databases">
        <authorList>
            <person name="Sun Q."/>
            <person name="Li D."/>
        </authorList>
    </citation>
    <scope>NUCLEOTIDE SEQUENCE [LARGE SCALE GENOMIC DNA]</scope>
    <source>
        <strain evidence="5 6">MSJ-2</strain>
    </source>
</reference>
<feature type="domain" description="EamA" evidence="4">
    <location>
        <begin position="143"/>
        <end position="275"/>
    </location>
</feature>
<dbReference type="Proteomes" id="UP000787672">
    <property type="component" value="Unassembled WGS sequence"/>
</dbReference>
<evidence type="ECO:0000256" key="1">
    <source>
        <dbReference type="ARBA" id="ARBA00007362"/>
    </source>
</evidence>
<feature type="transmembrane region" description="Helical" evidence="3">
    <location>
        <begin position="146"/>
        <end position="165"/>
    </location>
</feature>
<feature type="transmembrane region" description="Helical" evidence="3">
    <location>
        <begin position="31"/>
        <end position="50"/>
    </location>
</feature>
<feature type="transmembrane region" description="Helical" evidence="3">
    <location>
        <begin position="232"/>
        <end position="254"/>
    </location>
</feature>
<dbReference type="InterPro" id="IPR000620">
    <property type="entry name" value="EamA_dom"/>
</dbReference>
<evidence type="ECO:0000313" key="5">
    <source>
        <dbReference type="EMBL" id="MBU5627594.1"/>
    </source>
</evidence>
<organism evidence="5 6">
    <name type="scientific">Dysosmobacter acutus</name>
    <dbReference type="NCBI Taxonomy" id="2841504"/>
    <lineage>
        <taxon>Bacteria</taxon>
        <taxon>Bacillati</taxon>
        <taxon>Bacillota</taxon>
        <taxon>Clostridia</taxon>
        <taxon>Eubacteriales</taxon>
        <taxon>Oscillospiraceae</taxon>
        <taxon>Dysosmobacter</taxon>
    </lineage>
</organism>
<evidence type="ECO:0000256" key="3">
    <source>
        <dbReference type="SAM" id="Phobius"/>
    </source>
</evidence>
<evidence type="ECO:0000313" key="6">
    <source>
        <dbReference type="Proteomes" id="UP000787672"/>
    </source>
</evidence>
<feature type="transmembrane region" description="Helical" evidence="3">
    <location>
        <begin position="177"/>
        <end position="199"/>
    </location>
</feature>
<gene>
    <name evidence="5" type="ORF">KQI82_11805</name>
</gene>
<comment type="similarity">
    <text evidence="1">Belongs to the EamA transporter family.</text>
</comment>
<feature type="transmembrane region" description="Helical" evidence="3">
    <location>
        <begin position="205"/>
        <end position="225"/>
    </location>
</feature>
<dbReference type="EMBL" id="JAHLQN010000001">
    <property type="protein sequence ID" value="MBU5627594.1"/>
    <property type="molecule type" value="Genomic_DNA"/>
</dbReference>
<feature type="transmembrane region" description="Helical" evidence="3">
    <location>
        <begin position="62"/>
        <end position="82"/>
    </location>
</feature>
<dbReference type="RefSeq" id="WP_216632945.1">
    <property type="nucleotide sequence ID" value="NZ_JAHLQN010000001.1"/>
</dbReference>
<protein>
    <submittedName>
        <fullName evidence="5">DMT family transporter</fullName>
    </submittedName>
</protein>
<feature type="region of interest" description="Disordered" evidence="2">
    <location>
        <begin position="284"/>
        <end position="303"/>
    </location>
</feature>
<keyword evidence="6" id="KW-1185">Reference proteome</keyword>